<keyword evidence="2" id="KW-1185">Reference proteome</keyword>
<dbReference type="PROSITE" id="PS51257">
    <property type="entry name" value="PROKAR_LIPOPROTEIN"/>
    <property type="match status" value="1"/>
</dbReference>
<proteinExistence type="predicted"/>
<dbReference type="EMBL" id="CP043661">
    <property type="protein sequence ID" value="QNE18189.1"/>
    <property type="molecule type" value="Genomic_DNA"/>
</dbReference>
<dbReference type="Proteomes" id="UP000515563">
    <property type="component" value="Chromosome"/>
</dbReference>
<evidence type="ECO:0000313" key="1">
    <source>
        <dbReference type="EMBL" id="QNE18189.1"/>
    </source>
</evidence>
<gene>
    <name evidence="1" type="ORF">F1D05_10140</name>
</gene>
<accession>A0A7G6WW24</accession>
<dbReference type="AlphaFoldDB" id="A0A7G6WW24"/>
<protein>
    <submittedName>
        <fullName evidence="1">Uncharacterized protein</fullName>
    </submittedName>
</protein>
<dbReference type="KEGG" id="kqi:F1D05_10140"/>
<reference evidence="1 2" key="2">
    <citation type="journal article" date="2020" name="Microbiol. Resour. Announc.">
        <title>Antarctic desert soil bacteria exhibit high novel natural product potential, evaluated through long-read genome sequencing and comparative genomics.</title>
        <authorList>
            <person name="Benaud N."/>
            <person name="Edwards R.J."/>
            <person name="Amos T.G."/>
            <person name="D'Agostino P.M."/>
            <person name="Gutierrez-Chavez C."/>
            <person name="Montgomery K."/>
            <person name="Nicetic I."/>
            <person name="Ferrari B.C."/>
        </authorList>
    </citation>
    <scope>NUCLEOTIDE SEQUENCE [LARGE SCALE GENOMIC DNA]</scope>
    <source>
        <strain evidence="1 2">SPB151</strain>
    </source>
</reference>
<sequence length="67" mass="7157">MTRDVAAMISAGGSCVDEVFYNVEIGHRSELVLTARIGDTDAQWVPTLLFAITVHEIGSPRPSGPNS</sequence>
<dbReference type="RefSeq" id="WP_185447146.1">
    <property type="nucleotide sequence ID" value="NZ_CP043661.1"/>
</dbReference>
<evidence type="ECO:0000313" key="2">
    <source>
        <dbReference type="Proteomes" id="UP000515563"/>
    </source>
</evidence>
<name>A0A7G6WW24_9ACTN</name>
<reference evidence="2" key="1">
    <citation type="submission" date="2019-09" db="EMBL/GenBank/DDBJ databases">
        <title>Antimicrobial potential of Antarctic Bacteria.</title>
        <authorList>
            <person name="Benaud N."/>
            <person name="Edwards R.J."/>
            <person name="Ferrari B.C."/>
        </authorList>
    </citation>
    <scope>NUCLEOTIDE SEQUENCE [LARGE SCALE GENOMIC DNA]</scope>
    <source>
        <strain evidence="2">SPB151</strain>
    </source>
</reference>
<organism evidence="1 2">
    <name type="scientific">Kribbella qitaiheensis</name>
    <dbReference type="NCBI Taxonomy" id="1544730"/>
    <lineage>
        <taxon>Bacteria</taxon>
        <taxon>Bacillati</taxon>
        <taxon>Actinomycetota</taxon>
        <taxon>Actinomycetes</taxon>
        <taxon>Propionibacteriales</taxon>
        <taxon>Kribbellaceae</taxon>
        <taxon>Kribbella</taxon>
    </lineage>
</organism>